<protein>
    <recommendedName>
        <fullName evidence="2">N-acetylmuramoyl-L-alanine amidase</fullName>
        <ecNumber evidence="2">3.5.1.28</ecNumber>
    </recommendedName>
</protein>
<dbReference type="GO" id="GO:0030288">
    <property type="term" value="C:outer membrane-bounded periplasmic space"/>
    <property type="evidence" value="ECO:0007669"/>
    <property type="project" value="TreeGrafter"/>
</dbReference>
<dbReference type="Pfam" id="PF01520">
    <property type="entry name" value="Amidase_3"/>
    <property type="match status" value="1"/>
</dbReference>
<dbReference type="EC" id="3.5.1.28" evidence="2"/>
<dbReference type="GO" id="GO:0009253">
    <property type="term" value="P:peptidoglycan catabolic process"/>
    <property type="evidence" value="ECO:0007669"/>
    <property type="project" value="InterPro"/>
</dbReference>
<dbReference type="PANTHER" id="PTHR30404:SF0">
    <property type="entry name" value="N-ACETYLMURAMOYL-L-ALANINE AMIDASE AMIC"/>
    <property type="match status" value="1"/>
</dbReference>
<evidence type="ECO:0000256" key="2">
    <source>
        <dbReference type="ARBA" id="ARBA00011901"/>
    </source>
</evidence>
<comment type="caution">
    <text evidence="5">The sequence shown here is derived from an EMBL/GenBank/DDBJ whole genome shotgun (WGS) entry which is preliminary data.</text>
</comment>
<dbReference type="CDD" id="cd02696">
    <property type="entry name" value="MurNAc-LAA"/>
    <property type="match status" value="1"/>
</dbReference>
<evidence type="ECO:0000313" key="5">
    <source>
        <dbReference type="EMBL" id="TXD87777.1"/>
    </source>
</evidence>
<feature type="domain" description="MurNAc-LAA" evidence="4">
    <location>
        <begin position="70"/>
        <end position="190"/>
    </location>
</feature>
<dbReference type="EMBL" id="VORO01000020">
    <property type="protein sequence ID" value="TXD87777.1"/>
    <property type="molecule type" value="Genomic_DNA"/>
</dbReference>
<keyword evidence="6" id="KW-1185">Reference proteome</keyword>
<accession>A0A5C6ZD43</accession>
<dbReference type="Gene3D" id="3.40.630.40">
    <property type="entry name" value="Zn-dependent exopeptidases"/>
    <property type="match status" value="1"/>
</dbReference>
<dbReference type="SUPFAM" id="SSF53187">
    <property type="entry name" value="Zn-dependent exopeptidases"/>
    <property type="match status" value="1"/>
</dbReference>
<dbReference type="InterPro" id="IPR002508">
    <property type="entry name" value="MurNAc-LAA_cat"/>
</dbReference>
<proteinExistence type="predicted"/>
<keyword evidence="3" id="KW-0378">Hydrolase</keyword>
<name>A0A5C6ZD43_9FLAO</name>
<dbReference type="SMART" id="SM00646">
    <property type="entry name" value="Ami_3"/>
    <property type="match status" value="1"/>
</dbReference>
<organism evidence="5 6">
    <name type="scientific">Subsaximicrobium wynnwilliamsii</name>
    <dbReference type="NCBI Taxonomy" id="291179"/>
    <lineage>
        <taxon>Bacteria</taxon>
        <taxon>Pseudomonadati</taxon>
        <taxon>Bacteroidota</taxon>
        <taxon>Flavobacteriia</taxon>
        <taxon>Flavobacteriales</taxon>
        <taxon>Flavobacteriaceae</taxon>
        <taxon>Subsaximicrobium</taxon>
    </lineage>
</organism>
<comment type="catalytic activity">
    <reaction evidence="1">
        <text>Hydrolyzes the link between N-acetylmuramoyl residues and L-amino acid residues in certain cell-wall glycopeptides.</text>
        <dbReference type="EC" id="3.5.1.28"/>
    </reaction>
</comment>
<gene>
    <name evidence="5" type="ORF">ESY86_15815</name>
</gene>
<dbReference type="OrthoDB" id="9763643at2"/>
<evidence type="ECO:0000256" key="1">
    <source>
        <dbReference type="ARBA" id="ARBA00001561"/>
    </source>
</evidence>
<sequence>MIVLLDNGHGALINGKYQTDGKRKDWGEKGIIYEGEFNRAIVNGIIEQLTYYQIPYVNIAPEYWDVRLETRVKRANKYTLKNSFYLSVHSNAGGGNGSEIFTSPGDTKSDKIATIFGGEFLREFPTRRLRTDYSDGDLDKESRFYVLTKTNMPAILTENFFMDNLEEFQEVLMSREGRQKIIDYHVRAILRTKVEIFRESTFTNFRL</sequence>
<reference evidence="5 6" key="1">
    <citation type="submission" date="2019-08" db="EMBL/GenBank/DDBJ databases">
        <title>Genomes of Subsaximicrobium wynnwilliamsii strains.</title>
        <authorList>
            <person name="Bowman J.P."/>
        </authorList>
    </citation>
    <scope>NUCLEOTIDE SEQUENCE [LARGE SCALE GENOMIC DNA]</scope>
    <source>
        <strain evidence="5 6">2-80-2</strain>
    </source>
</reference>
<dbReference type="AlphaFoldDB" id="A0A5C6ZD43"/>
<evidence type="ECO:0000259" key="4">
    <source>
        <dbReference type="SMART" id="SM00646"/>
    </source>
</evidence>
<evidence type="ECO:0000256" key="3">
    <source>
        <dbReference type="ARBA" id="ARBA00022801"/>
    </source>
</evidence>
<dbReference type="InterPro" id="IPR050695">
    <property type="entry name" value="N-acetylmuramoyl_amidase_3"/>
</dbReference>
<evidence type="ECO:0000313" key="6">
    <source>
        <dbReference type="Proteomes" id="UP000321578"/>
    </source>
</evidence>
<dbReference type="PANTHER" id="PTHR30404">
    <property type="entry name" value="N-ACETYLMURAMOYL-L-ALANINE AMIDASE"/>
    <property type="match status" value="1"/>
</dbReference>
<dbReference type="GO" id="GO:0008745">
    <property type="term" value="F:N-acetylmuramoyl-L-alanine amidase activity"/>
    <property type="evidence" value="ECO:0007669"/>
    <property type="project" value="UniProtKB-EC"/>
</dbReference>
<dbReference type="Proteomes" id="UP000321578">
    <property type="component" value="Unassembled WGS sequence"/>
</dbReference>
<dbReference type="RefSeq" id="WP_147087560.1">
    <property type="nucleotide sequence ID" value="NZ_VORM01000020.1"/>
</dbReference>